<dbReference type="AlphaFoldDB" id="A0AAN6NHM3"/>
<keyword evidence="2" id="KW-1185">Reference proteome</keyword>
<reference evidence="2" key="1">
    <citation type="journal article" date="2023" name="Mol. Phylogenet. Evol.">
        <title>Genome-scale phylogeny and comparative genomics of the fungal order Sordariales.</title>
        <authorList>
            <person name="Hensen N."/>
            <person name="Bonometti L."/>
            <person name="Westerberg I."/>
            <person name="Brannstrom I.O."/>
            <person name="Guillou S."/>
            <person name="Cros-Aarteil S."/>
            <person name="Calhoun S."/>
            <person name="Haridas S."/>
            <person name="Kuo A."/>
            <person name="Mondo S."/>
            <person name="Pangilinan J."/>
            <person name="Riley R."/>
            <person name="LaButti K."/>
            <person name="Andreopoulos B."/>
            <person name="Lipzen A."/>
            <person name="Chen C."/>
            <person name="Yan M."/>
            <person name="Daum C."/>
            <person name="Ng V."/>
            <person name="Clum A."/>
            <person name="Steindorff A."/>
            <person name="Ohm R.A."/>
            <person name="Martin F."/>
            <person name="Silar P."/>
            <person name="Natvig D.O."/>
            <person name="Lalanne C."/>
            <person name="Gautier V."/>
            <person name="Ament-Velasquez S.L."/>
            <person name="Kruys A."/>
            <person name="Hutchinson M.I."/>
            <person name="Powell A.J."/>
            <person name="Barry K."/>
            <person name="Miller A.N."/>
            <person name="Grigoriev I.V."/>
            <person name="Debuchy R."/>
            <person name="Gladieux P."/>
            <person name="Hiltunen Thoren M."/>
            <person name="Johannesson H."/>
        </authorList>
    </citation>
    <scope>NUCLEOTIDE SEQUENCE [LARGE SCALE GENOMIC DNA]</scope>
    <source>
        <strain evidence="2">CBS 340.73</strain>
    </source>
</reference>
<dbReference type="Proteomes" id="UP001303473">
    <property type="component" value="Unassembled WGS sequence"/>
</dbReference>
<evidence type="ECO:0000313" key="1">
    <source>
        <dbReference type="EMBL" id="KAK3945690.1"/>
    </source>
</evidence>
<comment type="caution">
    <text evidence="1">The sequence shown here is derived from an EMBL/GenBank/DDBJ whole genome shotgun (WGS) entry which is preliminary data.</text>
</comment>
<accession>A0AAN6NHM3</accession>
<name>A0AAN6NHM3_9PEZI</name>
<sequence>MYAISIGTDQLQFQKMFQQSSKIFPSVRLPQQDRDPRFRERLTALLDACHAERDIMLAVRRTHTVAFGRRRAHSRRLHEVVPSGPHPNHHVHHTHLQSASPIHAANMSALSRQTITLCYPPTANTARVAANLFRQLMEVSFRGRRWHNPDFFMLLPMMVTTVPRLRFCADGNSAIAASPAQFTRGLQKVTPTVAQVSLIAQAQEYLHDTIPNPARRGATLYFVAVLTKGQLAMEPVLSQIKAEANVQGIALEPAGKAPLATQEYRLPPGCDQPIRWDPTQTAAMLRRHLLFVLSNDPSWLRTHSQRSVAQGDDCPSGPGSPP</sequence>
<dbReference type="EMBL" id="MU853754">
    <property type="protein sequence ID" value="KAK3945690.1"/>
    <property type="molecule type" value="Genomic_DNA"/>
</dbReference>
<organism evidence="1 2">
    <name type="scientific">Diplogelasinospora grovesii</name>
    <dbReference type="NCBI Taxonomy" id="303347"/>
    <lineage>
        <taxon>Eukaryota</taxon>
        <taxon>Fungi</taxon>
        <taxon>Dikarya</taxon>
        <taxon>Ascomycota</taxon>
        <taxon>Pezizomycotina</taxon>
        <taxon>Sordariomycetes</taxon>
        <taxon>Sordariomycetidae</taxon>
        <taxon>Sordariales</taxon>
        <taxon>Diplogelasinosporaceae</taxon>
        <taxon>Diplogelasinospora</taxon>
    </lineage>
</organism>
<proteinExistence type="predicted"/>
<protein>
    <submittedName>
        <fullName evidence="1">Uncharacterized protein</fullName>
    </submittedName>
</protein>
<evidence type="ECO:0000313" key="2">
    <source>
        <dbReference type="Proteomes" id="UP001303473"/>
    </source>
</evidence>
<gene>
    <name evidence="1" type="ORF">QBC46DRAFT_445088</name>
</gene>